<feature type="domain" description="SGNH hydrolase-type esterase" evidence="1">
    <location>
        <begin position="28"/>
        <end position="116"/>
    </location>
</feature>
<comment type="caution">
    <text evidence="2">The sequence shown here is derived from an EMBL/GenBank/DDBJ whole genome shotgun (WGS) entry which is preliminary data.</text>
</comment>
<dbReference type="Proteomes" id="UP000266841">
    <property type="component" value="Unassembled WGS sequence"/>
</dbReference>
<protein>
    <recommendedName>
        <fullName evidence="1">SGNH hydrolase-type esterase domain-containing protein</fullName>
    </recommendedName>
</protein>
<dbReference type="Pfam" id="PF13472">
    <property type="entry name" value="Lipase_GDSL_2"/>
    <property type="match status" value="1"/>
</dbReference>
<name>K0SH87_THAOC</name>
<dbReference type="EMBL" id="AGNL01021187">
    <property type="protein sequence ID" value="EJK60366.1"/>
    <property type="molecule type" value="Genomic_DNA"/>
</dbReference>
<evidence type="ECO:0000313" key="3">
    <source>
        <dbReference type="Proteomes" id="UP000266841"/>
    </source>
</evidence>
<dbReference type="SUPFAM" id="SSF52266">
    <property type="entry name" value="SGNH hydrolase"/>
    <property type="match status" value="1"/>
</dbReference>
<dbReference type="InterPro" id="IPR036514">
    <property type="entry name" value="SGNH_hydro_sf"/>
</dbReference>
<organism evidence="2 3">
    <name type="scientific">Thalassiosira oceanica</name>
    <name type="common">Marine diatom</name>
    <dbReference type="NCBI Taxonomy" id="159749"/>
    <lineage>
        <taxon>Eukaryota</taxon>
        <taxon>Sar</taxon>
        <taxon>Stramenopiles</taxon>
        <taxon>Ochrophyta</taxon>
        <taxon>Bacillariophyta</taxon>
        <taxon>Coscinodiscophyceae</taxon>
        <taxon>Thalassiosirophycidae</taxon>
        <taxon>Thalassiosirales</taxon>
        <taxon>Thalassiosiraceae</taxon>
        <taxon>Thalassiosira</taxon>
    </lineage>
</organism>
<evidence type="ECO:0000313" key="2">
    <source>
        <dbReference type="EMBL" id="EJK60366.1"/>
    </source>
</evidence>
<keyword evidence="3" id="KW-1185">Reference proteome</keyword>
<dbReference type="InterPro" id="IPR013830">
    <property type="entry name" value="SGNH_hydro"/>
</dbReference>
<dbReference type="Gene3D" id="3.40.50.1110">
    <property type="entry name" value="SGNH hydrolase"/>
    <property type="match status" value="1"/>
</dbReference>
<dbReference type="OrthoDB" id="45880at2759"/>
<accession>K0SH87</accession>
<dbReference type="AlphaFoldDB" id="K0SH87"/>
<sequence>MTLSSRTKMRAATDGNAVEKPAIKKVFCYGDSLTAGTSPPHVGNSPYGPHLEDSLSRDDGNVVVRWKGLPGWTAATMNEFINDPNVGLQPILDRNPSLSLVIILAGTNDIGAYTSTSIGEDFDGGEAVTPILKLHRACLNSLDDCGD</sequence>
<proteinExistence type="predicted"/>
<gene>
    <name evidence="2" type="ORF">THAOC_19296</name>
</gene>
<reference evidence="2 3" key="1">
    <citation type="journal article" date="2012" name="Genome Biol.">
        <title>Genome and low-iron response of an oceanic diatom adapted to chronic iron limitation.</title>
        <authorList>
            <person name="Lommer M."/>
            <person name="Specht M."/>
            <person name="Roy A.S."/>
            <person name="Kraemer L."/>
            <person name="Andreson R."/>
            <person name="Gutowska M.A."/>
            <person name="Wolf J."/>
            <person name="Bergner S.V."/>
            <person name="Schilhabel M.B."/>
            <person name="Klostermeier U.C."/>
            <person name="Beiko R.G."/>
            <person name="Rosenstiel P."/>
            <person name="Hippler M."/>
            <person name="Laroche J."/>
        </authorList>
    </citation>
    <scope>NUCLEOTIDE SEQUENCE [LARGE SCALE GENOMIC DNA]</scope>
    <source>
        <strain evidence="2 3">CCMP1005</strain>
    </source>
</reference>
<evidence type="ECO:0000259" key="1">
    <source>
        <dbReference type="Pfam" id="PF13472"/>
    </source>
</evidence>